<dbReference type="Gene3D" id="3.10.10.10">
    <property type="entry name" value="HIV Type 1 Reverse Transcriptase, subunit A, domain 1"/>
    <property type="match status" value="2"/>
</dbReference>
<name>A0AAW1KN69_POPJA</name>
<comment type="caution">
    <text evidence="1">The sequence shown here is derived from an EMBL/GenBank/DDBJ whole genome shotgun (WGS) entry which is preliminary data.</text>
</comment>
<keyword evidence="2" id="KW-1185">Reference proteome</keyword>
<accession>A0AAW1KN69</accession>
<evidence type="ECO:0000313" key="2">
    <source>
        <dbReference type="Proteomes" id="UP001458880"/>
    </source>
</evidence>
<evidence type="ECO:0008006" key="3">
    <source>
        <dbReference type="Google" id="ProtNLM"/>
    </source>
</evidence>
<dbReference type="CDD" id="cd01647">
    <property type="entry name" value="RT_LTR"/>
    <property type="match status" value="1"/>
</dbReference>
<dbReference type="InterPro" id="IPR021109">
    <property type="entry name" value="Peptidase_aspartic_dom_sf"/>
</dbReference>
<sequence length="457" mass="51870">MLRNKDTGASISAMSDNFWKDNFANNYKLLPANKNLNVYTGEKMPVLGMCEFMITYNNKKKCLCIFVIKNGGPPILGRDFMNLFGFAITQVNFAKRGTVTLKLKDESVTPKFIKARPLPYGMREKVEIELDNLVKLGVIKPVDYSPWATPIVPVIKKSGAIRICGDFKITLNPCLEIDQFPLPRIDDLFAKLQGGVIFSKIDLSQAYAQICLPLPRIDDLFAKLQGGVIFSKIDLSQAYAQICLDENSKCFTTISFQYQRLPYGVACAPAKFQKIMESVTQDIEGNSEHATTGVSPAFLMFGRHLTTRFSNLKPEVKQEIKNRVLHKQIIQSAYYGGKDTRKFRIGEKVIVKDYRQNTKSTWILGNGNVTPIKFVKLNFKVNIPELNRKWKRHTNQIRKTKLQSGLIDHEISTEFGETTNSDNPNEVVSKEIEIALLSLVKLRIPIILMKLYQKKLK</sequence>
<reference evidence="1 2" key="1">
    <citation type="journal article" date="2024" name="BMC Genomics">
        <title>De novo assembly and annotation of Popillia japonica's genome with initial clues to its potential as an invasive pest.</title>
        <authorList>
            <person name="Cucini C."/>
            <person name="Boschi S."/>
            <person name="Funari R."/>
            <person name="Cardaioli E."/>
            <person name="Iannotti N."/>
            <person name="Marturano G."/>
            <person name="Paoli F."/>
            <person name="Bruttini M."/>
            <person name="Carapelli A."/>
            <person name="Frati F."/>
            <person name="Nardi F."/>
        </authorList>
    </citation>
    <scope>NUCLEOTIDE SEQUENCE [LARGE SCALE GENOMIC DNA]</scope>
    <source>
        <strain evidence="1">DMR45628</strain>
    </source>
</reference>
<dbReference type="SUPFAM" id="SSF56672">
    <property type="entry name" value="DNA/RNA polymerases"/>
    <property type="match status" value="2"/>
</dbReference>
<organism evidence="1 2">
    <name type="scientific">Popillia japonica</name>
    <name type="common">Japanese beetle</name>
    <dbReference type="NCBI Taxonomy" id="7064"/>
    <lineage>
        <taxon>Eukaryota</taxon>
        <taxon>Metazoa</taxon>
        <taxon>Ecdysozoa</taxon>
        <taxon>Arthropoda</taxon>
        <taxon>Hexapoda</taxon>
        <taxon>Insecta</taxon>
        <taxon>Pterygota</taxon>
        <taxon>Neoptera</taxon>
        <taxon>Endopterygota</taxon>
        <taxon>Coleoptera</taxon>
        <taxon>Polyphaga</taxon>
        <taxon>Scarabaeiformia</taxon>
        <taxon>Scarabaeidae</taxon>
        <taxon>Rutelinae</taxon>
        <taxon>Popillia</taxon>
    </lineage>
</organism>
<dbReference type="PANTHER" id="PTHR37984:SF13">
    <property type="entry name" value="RIBONUCLEASE H"/>
    <property type="match status" value="1"/>
</dbReference>
<dbReference type="InterPro" id="IPR043128">
    <property type="entry name" value="Rev_trsase/Diguanyl_cyclase"/>
</dbReference>
<dbReference type="AlphaFoldDB" id="A0AAW1KN69"/>
<dbReference type="InterPro" id="IPR050951">
    <property type="entry name" value="Retrovirus_Pol_polyprotein"/>
</dbReference>
<gene>
    <name evidence="1" type="ORF">QE152_g20797</name>
</gene>
<evidence type="ECO:0000313" key="1">
    <source>
        <dbReference type="EMBL" id="KAK9721580.1"/>
    </source>
</evidence>
<dbReference type="SUPFAM" id="SSF50630">
    <property type="entry name" value="Acid proteases"/>
    <property type="match status" value="1"/>
</dbReference>
<dbReference type="InterPro" id="IPR043502">
    <property type="entry name" value="DNA/RNA_pol_sf"/>
</dbReference>
<dbReference type="GO" id="GO:0071897">
    <property type="term" value="P:DNA biosynthetic process"/>
    <property type="evidence" value="ECO:0007669"/>
    <property type="project" value="UniProtKB-ARBA"/>
</dbReference>
<dbReference type="Gene3D" id="3.30.70.270">
    <property type="match status" value="2"/>
</dbReference>
<proteinExistence type="predicted"/>
<dbReference type="PANTHER" id="PTHR37984">
    <property type="entry name" value="PROTEIN CBG26694"/>
    <property type="match status" value="1"/>
</dbReference>
<protein>
    <recommendedName>
        <fullName evidence="3">Reverse transcriptase domain-containing protein</fullName>
    </recommendedName>
</protein>
<dbReference type="EMBL" id="JASPKY010000197">
    <property type="protein sequence ID" value="KAK9721580.1"/>
    <property type="molecule type" value="Genomic_DNA"/>
</dbReference>
<dbReference type="Proteomes" id="UP001458880">
    <property type="component" value="Unassembled WGS sequence"/>
</dbReference>